<dbReference type="AlphaFoldDB" id="A0A2S4L1L5"/>
<keyword evidence="11" id="KW-0418">Kinase</keyword>
<evidence type="ECO:0000256" key="6">
    <source>
        <dbReference type="ARBA" id="ARBA00030980"/>
    </source>
</evidence>
<dbReference type="PANTHER" id="PTHR44329">
    <property type="entry name" value="SERINE/THREONINE-PROTEIN KINASE TNNI3K-RELATED"/>
    <property type="match status" value="1"/>
</dbReference>
<name>A0A2S4L1L5_9HYPO</name>
<evidence type="ECO:0000256" key="3">
    <source>
        <dbReference type="ARBA" id="ARBA00012513"/>
    </source>
</evidence>
<dbReference type="InterPro" id="IPR051681">
    <property type="entry name" value="Ser/Thr_Kinases-Pseudokinases"/>
</dbReference>
<comment type="subunit">
    <text evidence="2">Component of the EKC/KEOPS complex composed of at least BUD32, CGI121, GON7, KAE1 and PCC1; the whole complex dimerizes.</text>
</comment>
<evidence type="ECO:0000313" key="12">
    <source>
        <dbReference type="Proteomes" id="UP000237481"/>
    </source>
</evidence>
<protein>
    <recommendedName>
        <fullName evidence="5">EKC/KEOPS complex subunit BUD32</fullName>
        <ecNumber evidence="3">2.7.11.1</ecNumber>
    </recommendedName>
    <alternativeName>
        <fullName evidence="6 7">Atypical Serine/threonine protein kinase BUD32</fullName>
    </alternativeName>
    <alternativeName>
        <fullName evidence="4">EKC/KEOPS complex subunit bud32</fullName>
    </alternativeName>
</protein>
<dbReference type="InterPro" id="IPR008266">
    <property type="entry name" value="Tyr_kinase_AS"/>
</dbReference>
<keyword evidence="11" id="KW-0808">Transferase</keyword>
<evidence type="ECO:0000313" key="11">
    <source>
        <dbReference type="EMBL" id="POR36336.1"/>
    </source>
</evidence>
<dbReference type="OrthoDB" id="1668230at2759"/>
<keyword evidence="12" id="KW-1185">Reference proteome</keyword>
<evidence type="ECO:0000256" key="8">
    <source>
        <dbReference type="ARBA" id="ARBA00047899"/>
    </source>
</evidence>
<proteinExistence type="predicted"/>
<dbReference type="EMBL" id="PKSG01000334">
    <property type="protein sequence ID" value="POR36336.1"/>
    <property type="molecule type" value="Genomic_DNA"/>
</dbReference>
<dbReference type="STRING" id="94208.A0A2S4L1L5"/>
<comment type="caution">
    <text evidence="11">The sequence shown here is derived from an EMBL/GenBank/DDBJ whole genome shotgun (WGS) entry which is preliminary data.</text>
</comment>
<comment type="catalytic activity">
    <reaction evidence="8">
        <text>L-threonyl-[protein] + ATP = O-phospho-L-threonyl-[protein] + ADP + H(+)</text>
        <dbReference type="Rhea" id="RHEA:46608"/>
        <dbReference type="Rhea" id="RHEA-COMP:11060"/>
        <dbReference type="Rhea" id="RHEA-COMP:11605"/>
        <dbReference type="ChEBI" id="CHEBI:15378"/>
        <dbReference type="ChEBI" id="CHEBI:30013"/>
        <dbReference type="ChEBI" id="CHEBI:30616"/>
        <dbReference type="ChEBI" id="CHEBI:61977"/>
        <dbReference type="ChEBI" id="CHEBI:456216"/>
        <dbReference type="EC" id="2.7.11.1"/>
    </reaction>
</comment>
<accession>A0A2S4L1L5</accession>
<sequence length="360" mass="40240">MDLSKQAQSATQLAAHAALPITMLSIVARFIRVSFLTAVWQFAAGQCAIAWNTVLKLTGRRPKPPCAPIPQKPSVPRHILYRPIPGPWRRNEEPELPESAYQIPDDMPYGTICYVTKGRRVGRGATTHVEQLPSGHIVKYPKSNPYHPEEEEGHRRDMRTEVDVYRRIGDCPYVPRLIDWHPESCCLTLEYLENGDLGTFVTKEGGISAHVRQRWTLQAAAALKALHAVNVVHCDVTQRNFMLDGDLNLRIADFAGSSIARSMPTIAAGPRFRPPGWNWQQKAERAHDIFALGSVMYFIMVGVEPLSDLPEYEVERLFKAGRFPAVGHLVCGSVIWDCWDGKLDSAEQVMESLTASYAAA</sequence>
<dbReference type="GO" id="GO:0005524">
    <property type="term" value="F:ATP binding"/>
    <property type="evidence" value="ECO:0007669"/>
    <property type="project" value="InterPro"/>
</dbReference>
<evidence type="ECO:0000256" key="5">
    <source>
        <dbReference type="ARBA" id="ARBA00019973"/>
    </source>
</evidence>
<evidence type="ECO:0000256" key="9">
    <source>
        <dbReference type="ARBA" id="ARBA00048679"/>
    </source>
</evidence>
<dbReference type="PROSITE" id="PS50011">
    <property type="entry name" value="PROTEIN_KINASE_DOM"/>
    <property type="match status" value="1"/>
</dbReference>
<evidence type="ECO:0000256" key="1">
    <source>
        <dbReference type="ARBA" id="ARBA00003747"/>
    </source>
</evidence>
<dbReference type="InterPro" id="IPR011009">
    <property type="entry name" value="Kinase-like_dom_sf"/>
</dbReference>
<evidence type="ECO:0000256" key="2">
    <source>
        <dbReference type="ARBA" id="ARBA00011534"/>
    </source>
</evidence>
<dbReference type="PROSITE" id="PS00109">
    <property type="entry name" value="PROTEIN_KINASE_TYR"/>
    <property type="match status" value="1"/>
</dbReference>
<evidence type="ECO:0000256" key="4">
    <source>
        <dbReference type="ARBA" id="ARBA00013948"/>
    </source>
</evidence>
<dbReference type="Gene3D" id="1.10.510.10">
    <property type="entry name" value="Transferase(Phosphotransferase) domain 1"/>
    <property type="match status" value="1"/>
</dbReference>
<dbReference type="Pfam" id="PF00069">
    <property type="entry name" value="Pkinase"/>
    <property type="match status" value="1"/>
</dbReference>
<comment type="catalytic activity">
    <reaction evidence="9">
        <text>L-seryl-[protein] + ATP = O-phospho-L-seryl-[protein] + ADP + H(+)</text>
        <dbReference type="Rhea" id="RHEA:17989"/>
        <dbReference type="Rhea" id="RHEA-COMP:9863"/>
        <dbReference type="Rhea" id="RHEA-COMP:11604"/>
        <dbReference type="ChEBI" id="CHEBI:15378"/>
        <dbReference type="ChEBI" id="CHEBI:29999"/>
        <dbReference type="ChEBI" id="CHEBI:30616"/>
        <dbReference type="ChEBI" id="CHEBI:83421"/>
        <dbReference type="ChEBI" id="CHEBI:456216"/>
        <dbReference type="EC" id="2.7.11.1"/>
    </reaction>
</comment>
<dbReference type="SUPFAM" id="SSF56112">
    <property type="entry name" value="Protein kinase-like (PK-like)"/>
    <property type="match status" value="1"/>
</dbReference>
<organism evidence="11 12">
    <name type="scientific">Tolypocladium paradoxum</name>
    <dbReference type="NCBI Taxonomy" id="94208"/>
    <lineage>
        <taxon>Eukaryota</taxon>
        <taxon>Fungi</taxon>
        <taxon>Dikarya</taxon>
        <taxon>Ascomycota</taxon>
        <taxon>Pezizomycotina</taxon>
        <taxon>Sordariomycetes</taxon>
        <taxon>Hypocreomycetidae</taxon>
        <taxon>Hypocreales</taxon>
        <taxon>Ophiocordycipitaceae</taxon>
        <taxon>Tolypocladium</taxon>
    </lineage>
</organism>
<dbReference type="GO" id="GO:0004674">
    <property type="term" value="F:protein serine/threonine kinase activity"/>
    <property type="evidence" value="ECO:0007669"/>
    <property type="project" value="UniProtKB-EC"/>
</dbReference>
<dbReference type="EC" id="2.7.11.1" evidence="3"/>
<dbReference type="Proteomes" id="UP000237481">
    <property type="component" value="Unassembled WGS sequence"/>
</dbReference>
<comment type="function">
    <text evidence="1">Component of the EKC/KEOPS complex that is required for the formation of a threonylcarbamoyl group on adenosine at position 37 (t(6)A37) in tRNAs that read codons beginning with adenine. The complex is probably involved in the transfer of the threonylcarbamoyl moiety of threonylcarbamoyl-AMP (TC-AMP) to the N6 group of A37. BUD32 has ATPase activity in the context of the EKC/KEOPS complex and likely plays a supporting role to the catalytic subunit KAE1. The EKC/KEOPS complex also promotes both telomere uncapping and telomere elongation. The complex is required for efficient recruitment of transcriptional coactivators.</text>
</comment>
<gene>
    <name evidence="11" type="ORF">TPAR_03460</name>
</gene>
<dbReference type="InterPro" id="IPR000719">
    <property type="entry name" value="Prot_kinase_dom"/>
</dbReference>
<reference evidence="11 12" key="1">
    <citation type="submission" date="2018-01" db="EMBL/GenBank/DDBJ databases">
        <title>Harnessing the power of phylogenomics to disentangle the directionality and signatures of interkingdom host jumping in the parasitic fungal genus Tolypocladium.</title>
        <authorList>
            <person name="Quandt C.A."/>
            <person name="Patterson W."/>
            <person name="Spatafora J.W."/>
        </authorList>
    </citation>
    <scope>NUCLEOTIDE SEQUENCE [LARGE SCALE GENOMIC DNA]</scope>
    <source>
        <strain evidence="11 12">NRBC 100945</strain>
    </source>
</reference>
<evidence type="ECO:0000256" key="7">
    <source>
        <dbReference type="ARBA" id="ARBA00033194"/>
    </source>
</evidence>
<evidence type="ECO:0000259" key="10">
    <source>
        <dbReference type="PROSITE" id="PS50011"/>
    </source>
</evidence>
<feature type="domain" description="Protein kinase" evidence="10">
    <location>
        <begin position="115"/>
        <end position="360"/>
    </location>
</feature>